<dbReference type="AlphaFoldDB" id="A0A7C9HYV4"/>
<evidence type="ECO:0000313" key="2">
    <source>
        <dbReference type="Proteomes" id="UP000483286"/>
    </source>
</evidence>
<comment type="caution">
    <text evidence="1">The sequence shown here is derived from an EMBL/GenBank/DDBJ whole genome shotgun (WGS) entry which is preliminary data.</text>
</comment>
<reference evidence="1 2" key="1">
    <citation type="submission" date="2019-12" db="EMBL/GenBank/DDBJ databases">
        <title>Deinococcus sp. HMF7620 Genome sequencing and assembly.</title>
        <authorList>
            <person name="Kang H."/>
            <person name="Kim H."/>
            <person name="Joh K."/>
        </authorList>
    </citation>
    <scope>NUCLEOTIDE SEQUENCE [LARGE SCALE GENOMIC DNA]</scope>
    <source>
        <strain evidence="1 2">HMF7620</strain>
    </source>
</reference>
<proteinExistence type="predicted"/>
<accession>A0A7C9HYV4</accession>
<dbReference type="RefSeq" id="WP_157459366.1">
    <property type="nucleotide sequence ID" value="NZ_WQLB01000013.1"/>
</dbReference>
<evidence type="ECO:0000313" key="1">
    <source>
        <dbReference type="EMBL" id="MVN87308.1"/>
    </source>
</evidence>
<organism evidence="1 2">
    <name type="scientific">Deinococcus arboris</name>
    <dbReference type="NCBI Taxonomy" id="2682977"/>
    <lineage>
        <taxon>Bacteria</taxon>
        <taxon>Thermotogati</taxon>
        <taxon>Deinococcota</taxon>
        <taxon>Deinococci</taxon>
        <taxon>Deinococcales</taxon>
        <taxon>Deinococcaceae</taxon>
        <taxon>Deinococcus</taxon>
    </lineage>
</organism>
<sequence>MHLLRRAHAFEYRAPTGDDRLGTADIWTNAGATRAVVVLQGIPASDSARALSALHDSALPYLLRPDTRLLVLNLRPRAQGEKARATVLPLSA</sequence>
<dbReference type="EMBL" id="WQLB01000013">
    <property type="protein sequence ID" value="MVN87308.1"/>
    <property type="molecule type" value="Genomic_DNA"/>
</dbReference>
<protein>
    <submittedName>
        <fullName evidence="1">Uncharacterized protein</fullName>
    </submittedName>
</protein>
<gene>
    <name evidence="1" type="ORF">GO986_11045</name>
</gene>
<name>A0A7C9HYV4_9DEIO</name>
<keyword evidence="2" id="KW-1185">Reference proteome</keyword>
<dbReference type="Proteomes" id="UP000483286">
    <property type="component" value="Unassembled WGS sequence"/>
</dbReference>